<evidence type="ECO:0000313" key="16">
    <source>
        <dbReference type="Proteomes" id="UP001549251"/>
    </source>
</evidence>
<evidence type="ECO:0000259" key="13">
    <source>
        <dbReference type="Pfam" id="PF02775"/>
    </source>
</evidence>
<evidence type="ECO:0000256" key="3">
    <source>
        <dbReference type="ARBA" id="ARBA00007812"/>
    </source>
</evidence>
<evidence type="ECO:0000256" key="7">
    <source>
        <dbReference type="ARBA" id="ARBA00022723"/>
    </source>
</evidence>
<dbReference type="CDD" id="cd02015">
    <property type="entry name" value="TPP_AHAS"/>
    <property type="match status" value="1"/>
</dbReference>
<evidence type="ECO:0000259" key="14">
    <source>
        <dbReference type="Pfam" id="PF02776"/>
    </source>
</evidence>
<feature type="domain" description="Thiamine pyrophosphate enzyme central" evidence="12">
    <location>
        <begin position="265"/>
        <end position="397"/>
    </location>
</feature>
<dbReference type="InterPro" id="IPR029035">
    <property type="entry name" value="DHS-like_NAD/FAD-binding_dom"/>
</dbReference>
<comment type="caution">
    <text evidence="15">The sequence shown here is derived from an EMBL/GenBank/DDBJ whole genome shotgun (WGS) entry which is preliminary data.</text>
</comment>
<sequence>MALLTFEQEQPLPNPPLLCRGGSTASNPWGIYLVNAPALKAETTTDRHPLAGQSMSGAEVIVQVLADEGVDVMFGYSGGAILPVYDAVFRYNAGHPRADGGESMPLVVPANEQGAGFMAAGYARASGKVGVAIVTSGPGATNMVTPVRDSMADSIPLVVICGQVGTAAIGSDAFQEAPISNIMGACAKHVFLVTDAAQLEATVRTAFTLARSGRPGPVVVDVPKDVQNAALAWHGRGELALSGYRTRLRAVEQATLSDADCAAFFTALMQAQRPLIYAGGGVIAAEASAALRAFVDAFGLPVTTTLMGLGGFDSTDPLALHLLGMHGTAYANYAVEDCDFVLALGARFDDRVAGVPNKFAPRAKFIAQIDIDPAEIGKVKSVDWHHVGPLQRALERLTAYGRAHGFKPSLTKWHAHVAELKRVHAMNYDRASALIQPYAVLEAINRHTQGRAIVSTGVGQHQMWAAQYFDFRAPRHWLTSGSMGTMGFGLPAAIGAQFAHRDKLVIDIDGDASIRMNIGELEIVTTYGLPLKIVVLNNVGDGMVRQWQKLYFKGRFAASDKSLHKKDFVRAAQADGFEWARRLERVDELEATIADFLAFDGPAFLEVMIDPDAGVYPMVGPGASYAQMITGDFIPSRAAPVAHEAPTPHMF</sequence>
<organism evidence="15 16">
    <name type="scientific">Rhodanobacter soli</name>
    <dbReference type="NCBI Taxonomy" id="590609"/>
    <lineage>
        <taxon>Bacteria</taxon>
        <taxon>Pseudomonadati</taxon>
        <taxon>Pseudomonadota</taxon>
        <taxon>Gammaproteobacteria</taxon>
        <taxon>Lysobacterales</taxon>
        <taxon>Rhodanobacteraceae</taxon>
        <taxon>Rhodanobacter</taxon>
    </lineage>
</organism>
<dbReference type="PANTHER" id="PTHR18968">
    <property type="entry name" value="THIAMINE PYROPHOSPHATE ENZYMES"/>
    <property type="match status" value="1"/>
</dbReference>
<gene>
    <name evidence="15" type="ORF">ABIE04_001474</name>
</gene>
<comment type="pathway">
    <text evidence="1 11">Amino-acid biosynthesis; L-isoleucine biosynthesis; L-isoleucine from 2-oxobutanoate: step 1/4.</text>
</comment>
<feature type="domain" description="Thiamine pyrophosphate enzyme TPP-binding" evidence="13">
    <location>
        <begin position="457"/>
        <end position="607"/>
    </location>
</feature>
<keyword evidence="6 11" id="KW-0808">Transferase</keyword>
<dbReference type="InterPro" id="IPR039368">
    <property type="entry name" value="AHAS_TPP"/>
</dbReference>
<dbReference type="EMBL" id="JBEPSD010000001">
    <property type="protein sequence ID" value="MET4569147.1"/>
    <property type="molecule type" value="Genomic_DNA"/>
</dbReference>
<dbReference type="EC" id="2.2.1.6" evidence="4 11"/>
<evidence type="ECO:0000256" key="5">
    <source>
        <dbReference type="ARBA" id="ARBA00022605"/>
    </source>
</evidence>
<keyword evidence="9 11" id="KW-0786">Thiamine pyrophosphate</keyword>
<dbReference type="InterPro" id="IPR045229">
    <property type="entry name" value="TPP_enz"/>
</dbReference>
<dbReference type="Gene3D" id="3.40.50.970">
    <property type="match status" value="2"/>
</dbReference>
<dbReference type="Pfam" id="PF00205">
    <property type="entry name" value="TPP_enzyme_M"/>
    <property type="match status" value="1"/>
</dbReference>
<comment type="similarity">
    <text evidence="3 11">Belongs to the TPP enzyme family.</text>
</comment>
<evidence type="ECO:0000256" key="8">
    <source>
        <dbReference type="ARBA" id="ARBA00022842"/>
    </source>
</evidence>
<evidence type="ECO:0000259" key="12">
    <source>
        <dbReference type="Pfam" id="PF00205"/>
    </source>
</evidence>
<name>A0ABV2PWY6_9GAMM</name>
<dbReference type="SUPFAM" id="SSF52518">
    <property type="entry name" value="Thiamin diphosphate-binding fold (THDP-binding)"/>
    <property type="match status" value="2"/>
</dbReference>
<dbReference type="CDD" id="cd07035">
    <property type="entry name" value="TPP_PYR_POX_like"/>
    <property type="match status" value="1"/>
</dbReference>
<evidence type="ECO:0000256" key="2">
    <source>
        <dbReference type="ARBA" id="ARBA00005025"/>
    </source>
</evidence>
<comment type="catalytic activity">
    <reaction evidence="11">
        <text>2 pyruvate + H(+) = (2S)-2-acetolactate + CO2</text>
        <dbReference type="Rhea" id="RHEA:25249"/>
        <dbReference type="ChEBI" id="CHEBI:15361"/>
        <dbReference type="ChEBI" id="CHEBI:15378"/>
        <dbReference type="ChEBI" id="CHEBI:16526"/>
        <dbReference type="ChEBI" id="CHEBI:58476"/>
        <dbReference type="EC" id="2.2.1.6"/>
    </reaction>
</comment>
<keyword evidence="7 11" id="KW-0479">Metal-binding</keyword>
<dbReference type="SUPFAM" id="SSF52467">
    <property type="entry name" value="DHS-like NAD/FAD-binding domain"/>
    <property type="match status" value="1"/>
</dbReference>
<reference evidence="15 16" key="1">
    <citation type="submission" date="2024-06" db="EMBL/GenBank/DDBJ databases">
        <title>Sorghum-associated microbial communities from plants grown in Nebraska, USA.</title>
        <authorList>
            <person name="Schachtman D."/>
        </authorList>
    </citation>
    <scope>NUCLEOTIDE SEQUENCE [LARGE SCALE GENOMIC DNA]</scope>
    <source>
        <strain evidence="15 16">1757</strain>
    </source>
</reference>
<dbReference type="Pfam" id="PF02775">
    <property type="entry name" value="TPP_enzyme_C"/>
    <property type="match status" value="1"/>
</dbReference>
<dbReference type="GO" id="GO:0003984">
    <property type="term" value="F:acetolactate synthase activity"/>
    <property type="evidence" value="ECO:0007669"/>
    <property type="project" value="UniProtKB-EC"/>
</dbReference>
<keyword evidence="8 11" id="KW-0460">Magnesium</keyword>
<feature type="domain" description="Thiamine pyrophosphate enzyme N-terminal TPP-binding" evidence="14">
    <location>
        <begin position="55"/>
        <end position="176"/>
    </location>
</feature>
<evidence type="ECO:0000313" key="15">
    <source>
        <dbReference type="EMBL" id="MET4569147.1"/>
    </source>
</evidence>
<evidence type="ECO:0000256" key="4">
    <source>
        <dbReference type="ARBA" id="ARBA00013145"/>
    </source>
</evidence>
<evidence type="ECO:0000256" key="1">
    <source>
        <dbReference type="ARBA" id="ARBA00004974"/>
    </source>
</evidence>
<dbReference type="InterPro" id="IPR012000">
    <property type="entry name" value="Thiamin_PyroP_enz_cen_dom"/>
</dbReference>
<dbReference type="Gene3D" id="3.40.50.1220">
    <property type="entry name" value="TPP-binding domain"/>
    <property type="match status" value="1"/>
</dbReference>
<comment type="cofactor">
    <cofactor evidence="11">
        <name>thiamine diphosphate</name>
        <dbReference type="ChEBI" id="CHEBI:58937"/>
    </cofactor>
    <text evidence="11">Binds 1 thiamine pyrophosphate per subunit.</text>
</comment>
<keyword evidence="5 11" id="KW-0028">Amino-acid biosynthesis</keyword>
<protein>
    <recommendedName>
        <fullName evidence="4 11">Acetolactate synthase</fullName>
        <ecNumber evidence="4 11">2.2.1.6</ecNumber>
    </recommendedName>
</protein>
<accession>A0ABV2PWY6</accession>
<dbReference type="InterPro" id="IPR012846">
    <property type="entry name" value="Acetolactate_synth_lsu"/>
</dbReference>
<dbReference type="Pfam" id="PF02776">
    <property type="entry name" value="TPP_enzyme_N"/>
    <property type="match status" value="1"/>
</dbReference>
<keyword evidence="10 11" id="KW-0100">Branched-chain amino acid biosynthesis</keyword>
<comment type="cofactor">
    <cofactor evidence="11">
        <name>Mg(2+)</name>
        <dbReference type="ChEBI" id="CHEBI:18420"/>
    </cofactor>
    <text evidence="11">Binds 1 Mg(2+) ion per subunit.</text>
</comment>
<evidence type="ECO:0000256" key="9">
    <source>
        <dbReference type="ARBA" id="ARBA00023052"/>
    </source>
</evidence>
<keyword evidence="16" id="KW-1185">Reference proteome</keyword>
<dbReference type="Proteomes" id="UP001549251">
    <property type="component" value="Unassembled WGS sequence"/>
</dbReference>
<proteinExistence type="inferred from homology"/>
<evidence type="ECO:0000256" key="10">
    <source>
        <dbReference type="ARBA" id="ARBA00023304"/>
    </source>
</evidence>
<evidence type="ECO:0000256" key="11">
    <source>
        <dbReference type="RuleBase" id="RU003591"/>
    </source>
</evidence>
<dbReference type="InterPro" id="IPR011766">
    <property type="entry name" value="TPP_enzyme_TPP-bd"/>
</dbReference>
<dbReference type="NCBIfam" id="TIGR00118">
    <property type="entry name" value="acolac_lg"/>
    <property type="match status" value="1"/>
</dbReference>
<dbReference type="PANTHER" id="PTHR18968:SF13">
    <property type="entry name" value="ACETOLACTATE SYNTHASE CATALYTIC SUBUNIT, MITOCHONDRIAL"/>
    <property type="match status" value="1"/>
</dbReference>
<comment type="pathway">
    <text evidence="2 11">Amino-acid biosynthesis; L-valine biosynthesis; L-valine from pyruvate: step 1/4.</text>
</comment>
<evidence type="ECO:0000256" key="6">
    <source>
        <dbReference type="ARBA" id="ARBA00022679"/>
    </source>
</evidence>
<dbReference type="InterPro" id="IPR012001">
    <property type="entry name" value="Thiamin_PyroP_enz_TPP-bd_dom"/>
</dbReference>
<dbReference type="InterPro" id="IPR029061">
    <property type="entry name" value="THDP-binding"/>
</dbReference>